<gene>
    <name evidence="1" type="ORF">E1A91_D10G054500v1</name>
</gene>
<dbReference type="AlphaFoldDB" id="A0A5D2T6B0"/>
<organism evidence="1 2">
    <name type="scientific">Gossypium mustelinum</name>
    <name type="common">Cotton</name>
    <name type="synonym">Gossypium caicoense</name>
    <dbReference type="NCBI Taxonomy" id="34275"/>
    <lineage>
        <taxon>Eukaryota</taxon>
        <taxon>Viridiplantae</taxon>
        <taxon>Streptophyta</taxon>
        <taxon>Embryophyta</taxon>
        <taxon>Tracheophyta</taxon>
        <taxon>Spermatophyta</taxon>
        <taxon>Magnoliopsida</taxon>
        <taxon>eudicotyledons</taxon>
        <taxon>Gunneridae</taxon>
        <taxon>Pentapetalae</taxon>
        <taxon>rosids</taxon>
        <taxon>malvids</taxon>
        <taxon>Malvales</taxon>
        <taxon>Malvaceae</taxon>
        <taxon>Malvoideae</taxon>
        <taxon>Gossypium</taxon>
    </lineage>
</organism>
<proteinExistence type="predicted"/>
<keyword evidence="2" id="KW-1185">Reference proteome</keyword>
<accession>A0A5D2T6B0</accession>
<sequence>MVHLFQLLVWSQILNQLLVGYHQALLRRKQHCLLVL</sequence>
<name>A0A5D2T6B0_GOSMU</name>
<dbReference type="EMBL" id="CM017658">
    <property type="protein sequence ID" value="TYI59688.1"/>
    <property type="molecule type" value="Genomic_DNA"/>
</dbReference>
<dbReference type="Proteomes" id="UP000323597">
    <property type="component" value="Chromosome D10"/>
</dbReference>
<evidence type="ECO:0000313" key="1">
    <source>
        <dbReference type="EMBL" id="TYI59688.1"/>
    </source>
</evidence>
<reference evidence="1 2" key="1">
    <citation type="submission" date="2019-07" db="EMBL/GenBank/DDBJ databases">
        <title>WGS assembly of Gossypium mustelinum.</title>
        <authorList>
            <person name="Chen Z.J."/>
            <person name="Sreedasyam A."/>
            <person name="Ando A."/>
            <person name="Song Q."/>
            <person name="De L."/>
            <person name="Hulse-Kemp A."/>
            <person name="Ding M."/>
            <person name="Ye W."/>
            <person name="Kirkbride R."/>
            <person name="Jenkins J."/>
            <person name="Plott C."/>
            <person name="Lovell J."/>
            <person name="Lin Y.-M."/>
            <person name="Vaughn R."/>
            <person name="Liu B."/>
            <person name="Li W."/>
            <person name="Simpson S."/>
            <person name="Scheffler B."/>
            <person name="Saski C."/>
            <person name="Grover C."/>
            <person name="Hu G."/>
            <person name="Conover J."/>
            <person name="Carlson J."/>
            <person name="Shu S."/>
            <person name="Boston L."/>
            <person name="Williams M."/>
            <person name="Peterson D."/>
            <person name="Mcgee K."/>
            <person name="Jones D."/>
            <person name="Wendel J."/>
            <person name="Stelly D."/>
            <person name="Grimwood J."/>
            <person name="Schmutz J."/>
        </authorList>
    </citation>
    <scope>NUCLEOTIDE SEQUENCE [LARGE SCALE GENOMIC DNA]</scope>
    <source>
        <strain evidence="1">1408120.09</strain>
    </source>
</reference>
<protein>
    <submittedName>
        <fullName evidence="1">Uncharacterized protein</fullName>
    </submittedName>
</protein>
<evidence type="ECO:0000313" key="2">
    <source>
        <dbReference type="Proteomes" id="UP000323597"/>
    </source>
</evidence>